<name>C9LNY0_9FIRM</name>
<protein>
    <submittedName>
        <fullName evidence="1">Uncharacterized protein</fullName>
    </submittedName>
</protein>
<sequence>MKLLQTIYPDTVFFPFSCLHYTKGNRPITAAEILFQTLSGSFK</sequence>
<keyword evidence="2" id="KW-1185">Reference proteome</keyword>
<evidence type="ECO:0000313" key="2">
    <source>
        <dbReference type="Proteomes" id="UP000004736"/>
    </source>
</evidence>
<organism evidence="1 2">
    <name type="scientific">Dialister invisus DSM 15470</name>
    <dbReference type="NCBI Taxonomy" id="592028"/>
    <lineage>
        <taxon>Bacteria</taxon>
        <taxon>Bacillati</taxon>
        <taxon>Bacillota</taxon>
        <taxon>Negativicutes</taxon>
        <taxon>Veillonellales</taxon>
        <taxon>Veillonellaceae</taxon>
        <taxon>Dialister</taxon>
    </lineage>
</organism>
<dbReference type="HOGENOM" id="CLU_3232754_0_0_9"/>
<gene>
    <name evidence="1" type="ORF">GCWU000321_01253</name>
</gene>
<reference evidence="1" key="1">
    <citation type="submission" date="2009-09" db="EMBL/GenBank/DDBJ databases">
        <authorList>
            <person name="Weinstock G."/>
            <person name="Sodergren E."/>
            <person name="Clifton S."/>
            <person name="Fulton L."/>
            <person name="Fulton B."/>
            <person name="Courtney L."/>
            <person name="Fronick C."/>
            <person name="Harrison M."/>
            <person name="Strong C."/>
            <person name="Farmer C."/>
            <person name="Delahaunty K."/>
            <person name="Markovic C."/>
            <person name="Hall O."/>
            <person name="Minx P."/>
            <person name="Tomlinson C."/>
            <person name="Mitreva M."/>
            <person name="Nelson J."/>
            <person name="Hou S."/>
            <person name="Wollam A."/>
            <person name="Pepin K.H."/>
            <person name="Johnson M."/>
            <person name="Bhonagiri V."/>
            <person name="Nash W.E."/>
            <person name="Warren W."/>
            <person name="Chinwalla A."/>
            <person name="Mardis E.R."/>
            <person name="Wilson R.K."/>
        </authorList>
    </citation>
    <scope>NUCLEOTIDE SEQUENCE [LARGE SCALE GENOMIC DNA]</scope>
    <source>
        <strain evidence="1">DSM 15470</strain>
    </source>
</reference>
<evidence type="ECO:0000313" key="1">
    <source>
        <dbReference type="EMBL" id="EEW97265.1"/>
    </source>
</evidence>
<comment type="caution">
    <text evidence="1">The sequence shown here is derived from an EMBL/GenBank/DDBJ whole genome shotgun (WGS) entry which is preliminary data.</text>
</comment>
<dbReference type="AlphaFoldDB" id="C9LNY0"/>
<accession>C9LNY0</accession>
<proteinExistence type="predicted"/>
<dbReference type="STRING" id="592028.GCWU000321_01253"/>
<dbReference type="EMBL" id="ACIM02000001">
    <property type="protein sequence ID" value="EEW97265.1"/>
    <property type="molecule type" value="Genomic_DNA"/>
</dbReference>
<dbReference type="Proteomes" id="UP000004736">
    <property type="component" value="Unassembled WGS sequence"/>
</dbReference>